<accession>U4TYC2</accession>
<dbReference type="Pfam" id="PF13927">
    <property type="entry name" value="Ig_3"/>
    <property type="match status" value="1"/>
</dbReference>
<dbReference type="AlphaFoldDB" id="U4TYC2"/>
<dbReference type="PANTHER" id="PTHR21261">
    <property type="entry name" value="BEAT PROTEIN"/>
    <property type="match status" value="1"/>
</dbReference>
<dbReference type="InterPro" id="IPR007110">
    <property type="entry name" value="Ig-like_dom"/>
</dbReference>
<dbReference type="FunFam" id="2.60.40.10:FF:000437">
    <property type="entry name" value="Beat-IIIc, isoform A"/>
    <property type="match status" value="1"/>
</dbReference>
<dbReference type="PROSITE" id="PS50835">
    <property type="entry name" value="IG_LIKE"/>
    <property type="match status" value="1"/>
</dbReference>
<evidence type="ECO:0000259" key="1">
    <source>
        <dbReference type="PROSITE" id="PS50835"/>
    </source>
</evidence>
<dbReference type="STRING" id="77166.U4TYC2"/>
<dbReference type="EMBL" id="KB631649">
    <property type="protein sequence ID" value="ERL85008.1"/>
    <property type="molecule type" value="Genomic_DNA"/>
</dbReference>
<organism evidence="2 3">
    <name type="scientific">Dendroctonus ponderosae</name>
    <name type="common">Mountain pine beetle</name>
    <dbReference type="NCBI Taxonomy" id="77166"/>
    <lineage>
        <taxon>Eukaryota</taxon>
        <taxon>Metazoa</taxon>
        <taxon>Ecdysozoa</taxon>
        <taxon>Arthropoda</taxon>
        <taxon>Hexapoda</taxon>
        <taxon>Insecta</taxon>
        <taxon>Pterygota</taxon>
        <taxon>Neoptera</taxon>
        <taxon>Endopterygota</taxon>
        <taxon>Coleoptera</taxon>
        <taxon>Polyphaga</taxon>
        <taxon>Cucujiformia</taxon>
        <taxon>Curculionidae</taxon>
        <taxon>Scolytinae</taxon>
        <taxon>Dendroctonus</taxon>
    </lineage>
</organism>
<dbReference type="Gene3D" id="2.60.40.10">
    <property type="entry name" value="Immunoglobulins"/>
    <property type="match status" value="1"/>
</dbReference>
<name>U4TYC2_DENPD</name>
<reference evidence="2 3" key="1">
    <citation type="journal article" date="2013" name="Genome Biol.">
        <title>Draft genome of the mountain pine beetle, Dendroctonus ponderosae Hopkins, a major forest pest.</title>
        <authorList>
            <person name="Keeling C.I."/>
            <person name="Yuen M.M."/>
            <person name="Liao N.Y."/>
            <person name="Docking T.R."/>
            <person name="Chan S.K."/>
            <person name="Taylor G.A."/>
            <person name="Palmquist D.L."/>
            <person name="Jackman S.D."/>
            <person name="Nguyen A."/>
            <person name="Li M."/>
            <person name="Henderson H."/>
            <person name="Janes J.K."/>
            <person name="Zhao Y."/>
            <person name="Pandoh P."/>
            <person name="Moore R."/>
            <person name="Sperling F.A."/>
            <person name="Huber D.P."/>
            <person name="Birol I."/>
            <person name="Jones S.J."/>
            <person name="Bohlmann J."/>
        </authorList>
    </citation>
    <scope>NUCLEOTIDE SEQUENCE</scope>
</reference>
<evidence type="ECO:0000313" key="2">
    <source>
        <dbReference type="EMBL" id="ERL85008.1"/>
    </source>
</evidence>
<dbReference type="InterPro" id="IPR036179">
    <property type="entry name" value="Ig-like_dom_sf"/>
</dbReference>
<evidence type="ECO:0000313" key="3">
    <source>
        <dbReference type="Proteomes" id="UP000030742"/>
    </source>
</evidence>
<dbReference type="Proteomes" id="UP000030742">
    <property type="component" value="Unassembled WGS sequence"/>
</dbReference>
<dbReference type="OrthoDB" id="6343941at2759"/>
<proteinExistence type="predicted"/>
<protein>
    <recommendedName>
        <fullName evidence="1">Ig-like domain-containing protein</fullName>
    </recommendedName>
</protein>
<feature type="domain" description="Ig-like" evidence="1">
    <location>
        <begin position="1"/>
        <end position="86"/>
    </location>
</feature>
<dbReference type="InterPro" id="IPR013783">
    <property type="entry name" value="Ig-like_fold"/>
</dbReference>
<dbReference type="PANTHER" id="PTHR21261:SF15">
    <property type="entry name" value="BEATEN PATH IIIA, ISOFORM D-RELATED"/>
    <property type="match status" value="1"/>
</dbReference>
<dbReference type="SUPFAM" id="SSF48726">
    <property type="entry name" value="Immunoglobulin"/>
    <property type="match status" value="1"/>
</dbReference>
<dbReference type="CDD" id="cd00096">
    <property type="entry name" value="Ig"/>
    <property type="match status" value="1"/>
</dbReference>
<gene>
    <name evidence="2" type="ORF">D910_02431</name>
</gene>
<sequence length="143" mass="16314">MRETITLQCAFDLEGEPLYTVKWYKGSKELFRFIPKELPNSKVFAMPGIEVDLSKSTRNELVLRNVQPEVTGRYKCEVSSDAPNFYTKMDSGYMYVVGCAQLDAKTGSYSRVIDEQSKVFHNDIRNGAANNRKHISGQNFLLM</sequence>